<dbReference type="AlphaFoldDB" id="A0A0S8JLC9"/>
<accession>A0A0S8JLC9</accession>
<dbReference type="Proteomes" id="UP000051035">
    <property type="component" value="Unassembled WGS sequence"/>
</dbReference>
<comment type="caution">
    <text evidence="2">The sequence shown here is derived from an EMBL/GenBank/DDBJ whole genome shotgun (WGS) entry which is preliminary data.</text>
</comment>
<protein>
    <submittedName>
        <fullName evidence="2">Uncharacterized protein</fullName>
    </submittedName>
</protein>
<name>A0A0S8JLC9_UNCT6</name>
<organism evidence="2 3">
    <name type="scientific">candidate division TA06 bacterium SM1_40</name>
    <dbReference type="NCBI Taxonomy" id="1703773"/>
    <lineage>
        <taxon>Bacteria</taxon>
        <taxon>Bacteria division TA06</taxon>
    </lineage>
</organism>
<sequence>MTLPMTWQRALAVLRGKCEQVRMLPIEVREVEDALNTLAAIAENWVLLRQQVERLQATARSSAGEREEAGSEGKDEKREAT</sequence>
<evidence type="ECO:0000313" key="3">
    <source>
        <dbReference type="Proteomes" id="UP000051035"/>
    </source>
</evidence>
<proteinExistence type="predicted"/>
<evidence type="ECO:0000256" key="1">
    <source>
        <dbReference type="SAM" id="MobiDB-lite"/>
    </source>
</evidence>
<gene>
    <name evidence="2" type="ORF">AMJ71_06080</name>
</gene>
<dbReference type="EMBL" id="LJVA01000065">
    <property type="protein sequence ID" value="KPL09533.1"/>
    <property type="molecule type" value="Genomic_DNA"/>
</dbReference>
<reference evidence="2 3" key="1">
    <citation type="journal article" date="2015" name="Microbiome">
        <title>Genomic resolution of linkages in carbon, nitrogen, and sulfur cycling among widespread estuary sediment bacteria.</title>
        <authorList>
            <person name="Baker B.J."/>
            <person name="Lazar C.S."/>
            <person name="Teske A.P."/>
            <person name="Dick G.J."/>
        </authorList>
    </citation>
    <scope>NUCLEOTIDE SEQUENCE [LARGE SCALE GENOMIC DNA]</scope>
    <source>
        <strain evidence="2">SM1_40</strain>
    </source>
</reference>
<evidence type="ECO:0000313" key="2">
    <source>
        <dbReference type="EMBL" id="KPL09533.1"/>
    </source>
</evidence>
<feature type="compositionally biased region" description="Basic and acidic residues" evidence="1">
    <location>
        <begin position="63"/>
        <end position="81"/>
    </location>
</feature>
<feature type="region of interest" description="Disordered" evidence="1">
    <location>
        <begin position="57"/>
        <end position="81"/>
    </location>
</feature>